<evidence type="ECO:0000313" key="8">
    <source>
        <dbReference type="EMBL" id="QDT75532.1"/>
    </source>
</evidence>
<evidence type="ECO:0000259" key="7">
    <source>
        <dbReference type="Pfam" id="PF13466"/>
    </source>
</evidence>
<gene>
    <name evidence="8" type="ORF">I41_47430</name>
</gene>
<feature type="transmembrane region" description="Helical" evidence="5">
    <location>
        <begin position="46"/>
        <end position="66"/>
    </location>
</feature>
<dbReference type="Gene3D" id="3.30.750.24">
    <property type="entry name" value="STAS domain"/>
    <property type="match status" value="1"/>
</dbReference>
<dbReference type="InterPro" id="IPR001902">
    <property type="entry name" value="SLC26A/SulP_fam"/>
</dbReference>
<evidence type="ECO:0000256" key="5">
    <source>
        <dbReference type="SAM" id="Phobius"/>
    </source>
</evidence>
<proteinExistence type="predicted"/>
<feature type="domain" description="MlaB-like STAS" evidence="7">
    <location>
        <begin position="595"/>
        <end position="656"/>
    </location>
</feature>
<dbReference type="KEGG" id="llh:I41_47430"/>
<organism evidence="8 9">
    <name type="scientific">Lacipirellula limnantheis</name>
    <dbReference type="NCBI Taxonomy" id="2528024"/>
    <lineage>
        <taxon>Bacteria</taxon>
        <taxon>Pseudomonadati</taxon>
        <taxon>Planctomycetota</taxon>
        <taxon>Planctomycetia</taxon>
        <taxon>Pirellulales</taxon>
        <taxon>Lacipirellulaceae</taxon>
        <taxon>Lacipirellula</taxon>
    </lineage>
</organism>
<evidence type="ECO:0000259" key="6">
    <source>
        <dbReference type="Pfam" id="PF00916"/>
    </source>
</evidence>
<feature type="transmembrane region" description="Helical" evidence="5">
    <location>
        <begin position="367"/>
        <end position="389"/>
    </location>
</feature>
<evidence type="ECO:0000256" key="2">
    <source>
        <dbReference type="ARBA" id="ARBA00022692"/>
    </source>
</evidence>
<dbReference type="PANTHER" id="PTHR11814">
    <property type="entry name" value="SULFATE TRANSPORTER"/>
    <property type="match status" value="1"/>
</dbReference>
<keyword evidence="4 5" id="KW-0472">Membrane</keyword>
<dbReference type="RefSeq" id="WP_145435221.1">
    <property type="nucleotide sequence ID" value="NZ_CP036339.1"/>
</dbReference>
<feature type="domain" description="SLC26A/SulP transporter" evidence="6">
    <location>
        <begin position="43"/>
        <end position="172"/>
    </location>
</feature>
<feature type="transmembrane region" description="Helical" evidence="5">
    <location>
        <begin position="72"/>
        <end position="93"/>
    </location>
</feature>
<feature type="transmembrane region" description="Helical" evidence="5">
    <location>
        <begin position="140"/>
        <end position="162"/>
    </location>
</feature>
<feature type="transmembrane region" description="Helical" evidence="5">
    <location>
        <begin position="337"/>
        <end position="355"/>
    </location>
</feature>
<feature type="transmembrane region" description="Helical" evidence="5">
    <location>
        <begin position="494"/>
        <end position="524"/>
    </location>
</feature>
<dbReference type="Pfam" id="PF00916">
    <property type="entry name" value="Sulfate_transp"/>
    <property type="match status" value="2"/>
</dbReference>
<evidence type="ECO:0000256" key="3">
    <source>
        <dbReference type="ARBA" id="ARBA00022989"/>
    </source>
</evidence>
<name>A0A517U4H6_9BACT</name>
<feature type="domain" description="SLC26A/SulP transporter" evidence="6">
    <location>
        <begin position="329"/>
        <end position="549"/>
    </location>
</feature>
<evidence type="ECO:0000313" key="9">
    <source>
        <dbReference type="Proteomes" id="UP000317909"/>
    </source>
</evidence>
<dbReference type="Pfam" id="PF13466">
    <property type="entry name" value="STAS_2"/>
    <property type="match status" value="1"/>
</dbReference>
<evidence type="ECO:0000256" key="1">
    <source>
        <dbReference type="ARBA" id="ARBA00004141"/>
    </source>
</evidence>
<keyword evidence="2 5" id="KW-0812">Transmembrane</keyword>
<protein>
    <submittedName>
        <fullName evidence="8">Putative sulfate transporter</fullName>
    </submittedName>
</protein>
<dbReference type="InterPro" id="IPR058548">
    <property type="entry name" value="MlaB-like_STAS"/>
</dbReference>
<dbReference type="AlphaFoldDB" id="A0A517U4H6"/>
<dbReference type="InterPro" id="IPR036513">
    <property type="entry name" value="STAS_dom_sf"/>
</dbReference>
<dbReference type="SUPFAM" id="SSF52091">
    <property type="entry name" value="SpoIIaa-like"/>
    <property type="match status" value="1"/>
</dbReference>
<reference evidence="8 9" key="1">
    <citation type="submission" date="2019-02" db="EMBL/GenBank/DDBJ databases">
        <title>Deep-cultivation of Planctomycetes and their phenomic and genomic characterization uncovers novel biology.</title>
        <authorList>
            <person name="Wiegand S."/>
            <person name="Jogler M."/>
            <person name="Boedeker C."/>
            <person name="Pinto D."/>
            <person name="Vollmers J."/>
            <person name="Rivas-Marin E."/>
            <person name="Kohn T."/>
            <person name="Peeters S.H."/>
            <person name="Heuer A."/>
            <person name="Rast P."/>
            <person name="Oberbeckmann S."/>
            <person name="Bunk B."/>
            <person name="Jeske O."/>
            <person name="Meyerdierks A."/>
            <person name="Storesund J.E."/>
            <person name="Kallscheuer N."/>
            <person name="Luecker S."/>
            <person name="Lage O.M."/>
            <person name="Pohl T."/>
            <person name="Merkel B.J."/>
            <person name="Hornburger P."/>
            <person name="Mueller R.-W."/>
            <person name="Bruemmer F."/>
            <person name="Labrenz M."/>
            <person name="Spormann A.M."/>
            <person name="Op den Camp H."/>
            <person name="Overmann J."/>
            <person name="Amann R."/>
            <person name="Jetten M.S.M."/>
            <person name="Mascher T."/>
            <person name="Medema M.H."/>
            <person name="Devos D.P."/>
            <person name="Kaster A.-K."/>
            <person name="Ovreas L."/>
            <person name="Rohde M."/>
            <person name="Galperin M.Y."/>
            <person name="Jogler C."/>
        </authorList>
    </citation>
    <scope>NUCLEOTIDE SEQUENCE [LARGE SCALE GENOMIC DNA]</scope>
    <source>
        <strain evidence="8 9">I41</strain>
    </source>
</reference>
<feature type="transmembrane region" description="Helical" evidence="5">
    <location>
        <begin position="544"/>
        <end position="570"/>
    </location>
</feature>
<comment type="subcellular location">
    <subcellularLocation>
        <location evidence="1">Membrane</location>
        <topology evidence="1">Multi-pass membrane protein</topology>
    </subcellularLocation>
</comment>
<dbReference type="OrthoDB" id="9769739at2"/>
<dbReference type="GO" id="GO:0016020">
    <property type="term" value="C:membrane"/>
    <property type="evidence" value="ECO:0007669"/>
    <property type="project" value="UniProtKB-SubCell"/>
</dbReference>
<accession>A0A517U4H6</accession>
<feature type="transmembrane region" description="Helical" evidence="5">
    <location>
        <begin position="113"/>
        <end position="134"/>
    </location>
</feature>
<evidence type="ECO:0000256" key="4">
    <source>
        <dbReference type="ARBA" id="ARBA00023136"/>
    </source>
</evidence>
<dbReference type="InterPro" id="IPR011547">
    <property type="entry name" value="SLC26A/SulP_dom"/>
</dbReference>
<feature type="transmembrane region" description="Helical" evidence="5">
    <location>
        <begin position="455"/>
        <end position="473"/>
    </location>
</feature>
<dbReference type="GO" id="GO:0055085">
    <property type="term" value="P:transmembrane transport"/>
    <property type="evidence" value="ECO:0007669"/>
    <property type="project" value="InterPro"/>
</dbReference>
<sequence>MSDAVRKGEVTQGDLDGFKKLSAPVAANRTNGSAPGQSERSWTHDLRASIVVFFVALPLCMGVALASGAPVAAGLITGIVGGILAGSLAGCPLQVSGPAAGLTVIVYEIIQRLGLELLGLTVIIAGILQITAGALRLGPWFRAISPAVVHGMLAGIGVLIFASQFHVMVDDKPRGTGLENLAAIPAAIQKIISVPQFASEPENDFRRSAMRELSNLQRDQAALRNQIVKLVPYVDPIGTTPSLNEVIEPRLHDLAASQAQISLELDRISSELTNVEMESKGAVDLALEKEALTEALDGSRRAEAALRSGIAVDAVKAQGEAVATIGLACSRLKNPSLAAWLGIITIAVLLLWLKFVPTKLRLVPAPLVAIVVATALAACFALPVLYVEIPESLIDEVRLPTWELLRNAPWIQLAQNGLLIAIVASAETLLCATAVDQMQKGNRTNYDRELAAQGVGNAVCGLLGALPMTGVIVRSSANVQAGGKTRLSSILHGVWLLVFVVSLAGLLQMIPTASLAAVLVYTGYKLVNIREIKALLEFGWGEVAIYAATLITIVATDLLSGVIVGIALAAGKLLYKFSHLIVRLTHDRRQNRYMLNLTGAATFVRLPKLAAALERIPSDAELHVDLDHLTYVDHACLDLLSRWVEQHEAAGGRLVIEWETLQGSLRRQPMELPEIEEGHEVV</sequence>
<dbReference type="EMBL" id="CP036339">
    <property type="protein sequence ID" value="QDT75532.1"/>
    <property type="molecule type" value="Genomic_DNA"/>
</dbReference>
<keyword evidence="9" id="KW-1185">Reference proteome</keyword>
<dbReference type="Proteomes" id="UP000317909">
    <property type="component" value="Chromosome"/>
</dbReference>
<keyword evidence="3 5" id="KW-1133">Transmembrane helix</keyword>